<dbReference type="RefSeq" id="XP_067484874.1">
    <property type="nucleotide sequence ID" value="XM_067622049.1"/>
</dbReference>
<keyword evidence="1" id="KW-0472">Membrane</keyword>
<evidence type="ECO:0000313" key="2">
    <source>
        <dbReference type="EMBL" id="OJJ77627.1"/>
    </source>
</evidence>
<protein>
    <submittedName>
        <fullName evidence="2">Uncharacterized protein</fullName>
    </submittedName>
</protein>
<organism evidence="2 3">
    <name type="scientific">Aspergillus brasiliensis (strain CBS 101740 / IMI 381727 / IBT 21946)</name>
    <dbReference type="NCBI Taxonomy" id="767769"/>
    <lineage>
        <taxon>Eukaryota</taxon>
        <taxon>Fungi</taxon>
        <taxon>Dikarya</taxon>
        <taxon>Ascomycota</taxon>
        <taxon>Pezizomycotina</taxon>
        <taxon>Eurotiomycetes</taxon>
        <taxon>Eurotiomycetidae</taxon>
        <taxon>Eurotiales</taxon>
        <taxon>Aspergillaceae</taxon>
        <taxon>Aspergillus</taxon>
        <taxon>Aspergillus subgen. Circumdati</taxon>
    </lineage>
</organism>
<keyword evidence="1" id="KW-1133">Transmembrane helix</keyword>
<name>A0A1L9V119_ASPBC</name>
<evidence type="ECO:0000256" key="1">
    <source>
        <dbReference type="SAM" id="Phobius"/>
    </source>
</evidence>
<dbReference type="GeneID" id="93574537"/>
<keyword evidence="1" id="KW-0812">Transmembrane</keyword>
<sequence>MHSLKLGFAHGYRLPGYALGRDNDSGTQNRAAAYYHHSIEPANINVCWLLRRTKHNIHTRSLILFYLIFSLSFTHLFRYLSLLIRVFPLNAIRRGT</sequence>
<proteinExistence type="predicted"/>
<feature type="transmembrane region" description="Helical" evidence="1">
    <location>
        <begin position="61"/>
        <end position="80"/>
    </location>
</feature>
<gene>
    <name evidence="2" type="ORF">ASPBRDRAFT_243573</name>
</gene>
<dbReference type="VEuPathDB" id="FungiDB:ASPBRDRAFT_243573"/>
<dbReference type="EMBL" id="KV878679">
    <property type="protein sequence ID" value="OJJ77627.1"/>
    <property type="molecule type" value="Genomic_DNA"/>
</dbReference>
<accession>A0A1L9V119</accession>
<dbReference type="AlphaFoldDB" id="A0A1L9V119"/>
<reference evidence="3" key="1">
    <citation type="journal article" date="2017" name="Genome Biol.">
        <title>Comparative genomics reveals high biological diversity and specific adaptations in the industrially and medically important fungal genus Aspergillus.</title>
        <authorList>
            <person name="de Vries R.P."/>
            <person name="Riley R."/>
            <person name="Wiebenga A."/>
            <person name="Aguilar-Osorio G."/>
            <person name="Amillis S."/>
            <person name="Uchima C.A."/>
            <person name="Anderluh G."/>
            <person name="Asadollahi M."/>
            <person name="Askin M."/>
            <person name="Barry K."/>
            <person name="Battaglia E."/>
            <person name="Bayram O."/>
            <person name="Benocci T."/>
            <person name="Braus-Stromeyer S.A."/>
            <person name="Caldana C."/>
            <person name="Canovas D."/>
            <person name="Cerqueira G.C."/>
            <person name="Chen F."/>
            <person name="Chen W."/>
            <person name="Choi C."/>
            <person name="Clum A."/>
            <person name="Dos Santos R.A."/>
            <person name="Damasio A.R."/>
            <person name="Diallinas G."/>
            <person name="Emri T."/>
            <person name="Fekete E."/>
            <person name="Flipphi M."/>
            <person name="Freyberg S."/>
            <person name="Gallo A."/>
            <person name="Gournas C."/>
            <person name="Habgood R."/>
            <person name="Hainaut M."/>
            <person name="Harispe M.L."/>
            <person name="Henrissat B."/>
            <person name="Hilden K.S."/>
            <person name="Hope R."/>
            <person name="Hossain A."/>
            <person name="Karabika E."/>
            <person name="Karaffa L."/>
            <person name="Karanyi Z."/>
            <person name="Krasevec N."/>
            <person name="Kuo A."/>
            <person name="Kusch H."/>
            <person name="LaButti K."/>
            <person name="Lagendijk E.L."/>
            <person name="Lapidus A."/>
            <person name="Levasseur A."/>
            <person name="Lindquist E."/>
            <person name="Lipzen A."/>
            <person name="Logrieco A.F."/>
            <person name="MacCabe A."/>
            <person name="Maekelae M.R."/>
            <person name="Malavazi I."/>
            <person name="Melin P."/>
            <person name="Meyer V."/>
            <person name="Mielnichuk N."/>
            <person name="Miskei M."/>
            <person name="Molnar A.P."/>
            <person name="Mule G."/>
            <person name="Ngan C.Y."/>
            <person name="Orejas M."/>
            <person name="Orosz E."/>
            <person name="Ouedraogo J.P."/>
            <person name="Overkamp K.M."/>
            <person name="Park H.-S."/>
            <person name="Perrone G."/>
            <person name="Piumi F."/>
            <person name="Punt P.J."/>
            <person name="Ram A.F."/>
            <person name="Ramon A."/>
            <person name="Rauscher S."/>
            <person name="Record E."/>
            <person name="Riano-Pachon D.M."/>
            <person name="Robert V."/>
            <person name="Roehrig J."/>
            <person name="Ruller R."/>
            <person name="Salamov A."/>
            <person name="Salih N.S."/>
            <person name="Samson R.A."/>
            <person name="Sandor E."/>
            <person name="Sanguinetti M."/>
            <person name="Schuetze T."/>
            <person name="Sepcic K."/>
            <person name="Shelest E."/>
            <person name="Sherlock G."/>
            <person name="Sophianopoulou V."/>
            <person name="Squina F.M."/>
            <person name="Sun H."/>
            <person name="Susca A."/>
            <person name="Todd R.B."/>
            <person name="Tsang A."/>
            <person name="Unkles S.E."/>
            <person name="van de Wiele N."/>
            <person name="van Rossen-Uffink D."/>
            <person name="Oliveira J.V."/>
            <person name="Vesth T.C."/>
            <person name="Visser J."/>
            <person name="Yu J.-H."/>
            <person name="Zhou M."/>
            <person name="Andersen M.R."/>
            <person name="Archer D.B."/>
            <person name="Baker S.E."/>
            <person name="Benoit I."/>
            <person name="Brakhage A.A."/>
            <person name="Braus G.H."/>
            <person name="Fischer R."/>
            <person name="Frisvad J.C."/>
            <person name="Goldman G.H."/>
            <person name="Houbraken J."/>
            <person name="Oakley B."/>
            <person name="Pocsi I."/>
            <person name="Scazzocchio C."/>
            <person name="Seiboth B."/>
            <person name="vanKuyk P.A."/>
            <person name="Wortman J."/>
            <person name="Dyer P.S."/>
            <person name="Grigoriev I.V."/>
        </authorList>
    </citation>
    <scope>NUCLEOTIDE SEQUENCE [LARGE SCALE GENOMIC DNA]</scope>
    <source>
        <strain evidence="3">CBS 101740 / IMI 381727 / IBT 21946</strain>
    </source>
</reference>
<dbReference type="Proteomes" id="UP000184499">
    <property type="component" value="Unassembled WGS sequence"/>
</dbReference>
<evidence type="ECO:0000313" key="3">
    <source>
        <dbReference type="Proteomes" id="UP000184499"/>
    </source>
</evidence>
<keyword evidence="3" id="KW-1185">Reference proteome</keyword>